<protein>
    <submittedName>
        <fullName evidence="2">Uncharacterized protein</fullName>
    </submittedName>
</protein>
<keyword evidence="3" id="KW-1185">Reference proteome</keyword>
<feature type="compositionally biased region" description="Polar residues" evidence="1">
    <location>
        <begin position="19"/>
        <end position="33"/>
    </location>
</feature>
<sequence>MSNVQGAEAVLPLPGNRDISISTVNGDSMQQNIPGIRFGEDGSAGGGQGVSQADIQAGGKLDPLSGGADVNLPSDSVTDMLKALAMELKNGFKTSKSNQEEIRNLCEDLGKK</sequence>
<accession>A0AAV7W6V9</accession>
<organism evidence="2 3">
    <name type="scientific">Pleurodeles waltl</name>
    <name type="common">Iberian ribbed newt</name>
    <dbReference type="NCBI Taxonomy" id="8319"/>
    <lineage>
        <taxon>Eukaryota</taxon>
        <taxon>Metazoa</taxon>
        <taxon>Chordata</taxon>
        <taxon>Craniata</taxon>
        <taxon>Vertebrata</taxon>
        <taxon>Euteleostomi</taxon>
        <taxon>Amphibia</taxon>
        <taxon>Batrachia</taxon>
        <taxon>Caudata</taxon>
        <taxon>Salamandroidea</taxon>
        <taxon>Salamandridae</taxon>
        <taxon>Pleurodelinae</taxon>
        <taxon>Pleurodeles</taxon>
    </lineage>
</organism>
<name>A0AAV7W6V9_PLEWA</name>
<evidence type="ECO:0000313" key="3">
    <source>
        <dbReference type="Proteomes" id="UP001066276"/>
    </source>
</evidence>
<reference evidence="2" key="1">
    <citation type="journal article" date="2022" name="bioRxiv">
        <title>Sequencing and chromosome-scale assembly of the giantPleurodeles waltlgenome.</title>
        <authorList>
            <person name="Brown T."/>
            <person name="Elewa A."/>
            <person name="Iarovenko S."/>
            <person name="Subramanian E."/>
            <person name="Araus A.J."/>
            <person name="Petzold A."/>
            <person name="Susuki M."/>
            <person name="Suzuki K.-i.T."/>
            <person name="Hayashi T."/>
            <person name="Toyoda A."/>
            <person name="Oliveira C."/>
            <person name="Osipova E."/>
            <person name="Leigh N.D."/>
            <person name="Simon A."/>
            <person name="Yun M.H."/>
        </authorList>
    </citation>
    <scope>NUCLEOTIDE SEQUENCE</scope>
    <source>
        <strain evidence="2">20211129_DDA</strain>
        <tissue evidence="2">Liver</tissue>
    </source>
</reference>
<dbReference type="EMBL" id="JANPWB010000002">
    <property type="protein sequence ID" value="KAJ1208277.1"/>
    <property type="molecule type" value="Genomic_DNA"/>
</dbReference>
<evidence type="ECO:0000256" key="1">
    <source>
        <dbReference type="SAM" id="MobiDB-lite"/>
    </source>
</evidence>
<dbReference type="AlphaFoldDB" id="A0AAV7W6V9"/>
<proteinExistence type="predicted"/>
<evidence type="ECO:0000313" key="2">
    <source>
        <dbReference type="EMBL" id="KAJ1208277.1"/>
    </source>
</evidence>
<feature type="region of interest" description="Disordered" evidence="1">
    <location>
        <begin position="1"/>
        <end position="70"/>
    </location>
</feature>
<gene>
    <name evidence="2" type="ORF">NDU88_003663</name>
</gene>
<dbReference type="Proteomes" id="UP001066276">
    <property type="component" value="Chromosome 1_2"/>
</dbReference>
<comment type="caution">
    <text evidence="2">The sequence shown here is derived from an EMBL/GenBank/DDBJ whole genome shotgun (WGS) entry which is preliminary data.</text>
</comment>